<sequence>MLNSTDWLDKVMTDTVAAGTVEFGVVFDESLQADTASKVDNSKRQKRVSFIRAVPVR</sequence>
<reference evidence="1 2" key="1">
    <citation type="journal article" date="2012" name="J. Bacteriol.">
        <title>Genome sequence of proteorhodopsin-containing sea ice bacterium Glaciecola punicea ACAM 611T.</title>
        <authorList>
            <person name="Qin Q.-L."/>
            <person name="Xie B.-B."/>
            <person name="Shu Y.-L."/>
            <person name="Rong J.-C."/>
            <person name="Zhao D.-L."/>
            <person name="Zhang X.-Y."/>
            <person name="Chen X.-L."/>
            <person name="Zhou B.-C."/>
            <person name="Zhanga Y.-Z."/>
        </authorList>
    </citation>
    <scope>NUCLEOTIDE SEQUENCE [LARGE SCALE GENOMIC DNA]</scope>
    <source>
        <strain evidence="1 2">ACAM 611</strain>
    </source>
</reference>
<gene>
    <name evidence="1" type="ORF">GPUN_1845</name>
</gene>
<dbReference type="RefSeq" id="WP_006005592.1">
    <property type="nucleotide sequence ID" value="NZ_BAET01000019.1"/>
</dbReference>
<dbReference type="EMBL" id="BAET01000019">
    <property type="protein sequence ID" value="GAB55961.1"/>
    <property type="molecule type" value="Genomic_DNA"/>
</dbReference>
<protein>
    <submittedName>
        <fullName evidence="1">Uncharacterized protein</fullName>
    </submittedName>
</protein>
<organism evidence="1 2">
    <name type="scientific">Glaciecola punicea ACAM 611</name>
    <dbReference type="NCBI Taxonomy" id="1121923"/>
    <lineage>
        <taxon>Bacteria</taxon>
        <taxon>Pseudomonadati</taxon>
        <taxon>Pseudomonadota</taxon>
        <taxon>Gammaproteobacteria</taxon>
        <taxon>Alteromonadales</taxon>
        <taxon>Alteromonadaceae</taxon>
        <taxon>Glaciecola</taxon>
    </lineage>
</organism>
<accession>H5TCD4</accession>
<proteinExistence type="predicted"/>
<dbReference type="AlphaFoldDB" id="H5TCD4"/>
<evidence type="ECO:0000313" key="2">
    <source>
        <dbReference type="Proteomes" id="UP000053586"/>
    </source>
</evidence>
<name>H5TCD4_9ALTE</name>
<dbReference type="Proteomes" id="UP000053586">
    <property type="component" value="Unassembled WGS sequence"/>
</dbReference>
<evidence type="ECO:0000313" key="1">
    <source>
        <dbReference type="EMBL" id="GAB55961.1"/>
    </source>
</evidence>
<keyword evidence="2" id="KW-1185">Reference proteome</keyword>
<comment type="caution">
    <text evidence="1">The sequence shown here is derived from an EMBL/GenBank/DDBJ whole genome shotgun (WGS) entry which is preliminary data.</text>
</comment>
<reference evidence="1 2" key="2">
    <citation type="journal article" date="2017" name="Antonie Van Leeuwenhoek">
        <title>Rhizobium rhizosphaerae sp. nov., a novel species isolated from rice rhizosphere.</title>
        <authorList>
            <person name="Zhao J.J."/>
            <person name="Zhang J."/>
            <person name="Zhang R.J."/>
            <person name="Zhang C.W."/>
            <person name="Yin H.Q."/>
            <person name="Zhang X.X."/>
        </authorList>
    </citation>
    <scope>NUCLEOTIDE SEQUENCE [LARGE SCALE GENOMIC DNA]</scope>
    <source>
        <strain evidence="1 2">ACAM 611</strain>
    </source>
</reference>